<dbReference type="EMBL" id="CP007806">
    <property type="protein sequence ID" value="AIG25812.1"/>
    <property type="molecule type" value="Genomic_DNA"/>
</dbReference>
<dbReference type="AlphaFoldDB" id="A0A075QZN2"/>
<dbReference type="eggNOG" id="COG0599">
    <property type="taxonomic scope" value="Bacteria"/>
</dbReference>
<evidence type="ECO:0000313" key="3">
    <source>
        <dbReference type="Proteomes" id="UP000005850"/>
    </source>
</evidence>
<dbReference type="PANTHER" id="PTHR33930">
    <property type="entry name" value="ALKYL HYDROPEROXIDE REDUCTASE AHPD"/>
    <property type="match status" value="1"/>
</dbReference>
<keyword evidence="3" id="KW-1185">Reference proteome</keyword>
<gene>
    <name evidence="2" type="ORF">BRLA_c014840</name>
</gene>
<organism evidence="2 3">
    <name type="scientific">Brevibacillus laterosporus LMG 15441</name>
    <dbReference type="NCBI Taxonomy" id="1042163"/>
    <lineage>
        <taxon>Bacteria</taxon>
        <taxon>Bacillati</taxon>
        <taxon>Bacillota</taxon>
        <taxon>Bacilli</taxon>
        <taxon>Bacillales</taxon>
        <taxon>Paenibacillaceae</taxon>
        <taxon>Brevibacillus</taxon>
    </lineage>
</organism>
<keyword evidence="2" id="KW-0575">Peroxidase</keyword>
<dbReference type="STRING" id="1042163.BRLA_c014840"/>
<name>A0A075QZN2_BRELA</name>
<dbReference type="GO" id="GO:0051920">
    <property type="term" value="F:peroxiredoxin activity"/>
    <property type="evidence" value="ECO:0007669"/>
    <property type="project" value="InterPro"/>
</dbReference>
<feature type="domain" description="Carboxymuconolactone decarboxylase-like" evidence="1">
    <location>
        <begin position="22"/>
        <end position="103"/>
    </location>
</feature>
<sequence length="114" mass="12245">MAEHLLAEQYRDGLQTFGQMMPNVLQAYNQFTSACFASGAMDSKQKHLMALGISLYAGNEHCIVYHMEAALAEGASQQEIAETVGVSGAYGGGTTFSHGVILVTEVMKAKNQIQ</sequence>
<dbReference type="Pfam" id="PF02627">
    <property type="entry name" value="CMD"/>
    <property type="match status" value="1"/>
</dbReference>
<dbReference type="PANTHER" id="PTHR33930:SF2">
    <property type="entry name" value="BLR3452 PROTEIN"/>
    <property type="match status" value="1"/>
</dbReference>
<dbReference type="HOGENOM" id="CLU_137228_1_0_9"/>
<proteinExistence type="predicted"/>
<evidence type="ECO:0000259" key="1">
    <source>
        <dbReference type="Pfam" id="PF02627"/>
    </source>
</evidence>
<dbReference type="KEGG" id="blr:BRLA_c014840"/>
<dbReference type="Gene3D" id="1.20.1290.10">
    <property type="entry name" value="AhpD-like"/>
    <property type="match status" value="1"/>
</dbReference>
<dbReference type="SUPFAM" id="SSF69118">
    <property type="entry name" value="AhpD-like"/>
    <property type="match status" value="1"/>
</dbReference>
<keyword evidence="2" id="KW-0560">Oxidoreductase</keyword>
<evidence type="ECO:0000313" key="2">
    <source>
        <dbReference type="EMBL" id="AIG25812.1"/>
    </source>
</evidence>
<dbReference type="InterPro" id="IPR029032">
    <property type="entry name" value="AhpD-like"/>
</dbReference>
<dbReference type="InterPro" id="IPR003779">
    <property type="entry name" value="CMD-like"/>
</dbReference>
<protein>
    <submittedName>
        <fullName evidence="2">Alkylhydroperoxidase/carboxymuconolactone decarboxylase family protein</fullName>
    </submittedName>
</protein>
<dbReference type="Proteomes" id="UP000005850">
    <property type="component" value="Chromosome"/>
</dbReference>
<dbReference type="RefSeq" id="WP_003338127.1">
    <property type="nucleotide sequence ID" value="NZ_CP007806.1"/>
</dbReference>
<accession>A0A075QZN2</accession>
<reference evidence="2 3" key="1">
    <citation type="journal article" date="2011" name="J. Bacteriol.">
        <title>Genome sequence of Brevibacillus laterosporus LMG 15441, a pathogen of invertebrates.</title>
        <authorList>
            <person name="Djukic M."/>
            <person name="Poehlein A."/>
            <person name="Thurmer A."/>
            <person name="Daniel R."/>
        </authorList>
    </citation>
    <scope>NUCLEOTIDE SEQUENCE [LARGE SCALE GENOMIC DNA]</scope>
    <source>
        <strain evidence="2 3">LMG 15441</strain>
    </source>
</reference>